<dbReference type="Proteomes" id="UP000828251">
    <property type="component" value="Unassembled WGS sequence"/>
</dbReference>
<dbReference type="InterPro" id="IPR044819">
    <property type="entry name" value="OBL-like"/>
</dbReference>
<name>A0A9D3VHF5_9ROSI</name>
<keyword evidence="5" id="KW-1185">Reference proteome</keyword>
<accession>A0A9D3VHF5</accession>
<feature type="chain" id="PRO_5038340022" description="Fungal lipase-type domain-containing protein" evidence="2">
    <location>
        <begin position="22"/>
        <end position="123"/>
    </location>
</feature>
<dbReference type="SUPFAM" id="SSF53474">
    <property type="entry name" value="alpha/beta-Hydrolases"/>
    <property type="match status" value="1"/>
</dbReference>
<gene>
    <name evidence="4" type="ORF">J1N35_022048</name>
</gene>
<feature type="domain" description="Fungal lipase-type" evidence="3">
    <location>
        <begin position="2"/>
        <end position="77"/>
    </location>
</feature>
<evidence type="ECO:0000313" key="4">
    <source>
        <dbReference type="EMBL" id="KAH1082287.1"/>
    </source>
</evidence>
<reference evidence="4 5" key="1">
    <citation type="journal article" date="2021" name="Plant Biotechnol. J.">
        <title>Multi-omics assisted identification of the key and species-specific regulatory components of drought-tolerant mechanisms in Gossypium stocksii.</title>
        <authorList>
            <person name="Yu D."/>
            <person name="Ke L."/>
            <person name="Zhang D."/>
            <person name="Wu Y."/>
            <person name="Sun Y."/>
            <person name="Mei J."/>
            <person name="Sun J."/>
            <person name="Sun Y."/>
        </authorList>
    </citation>
    <scope>NUCLEOTIDE SEQUENCE [LARGE SCALE GENOMIC DNA]</scope>
    <source>
        <strain evidence="5">cv. E1</strain>
        <tissue evidence="4">Leaf</tissue>
    </source>
</reference>
<keyword evidence="1" id="KW-0378">Hydrolase</keyword>
<evidence type="ECO:0000256" key="2">
    <source>
        <dbReference type="SAM" id="SignalP"/>
    </source>
</evidence>
<dbReference type="Pfam" id="PF01764">
    <property type="entry name" value="Lipase_3"/>
    <property type="match status" value="1"/>
</dbReference>
<sequence length="123" mass="14821">MTGHSLSEVLAILFLAILLYHDNKLLLKRLEGFYTYVQPRVRDEEFCKFMENKLEEHKIPYFKFVNCNDIVQRLPYDDKEHWYKHFCTRLYYNKHYDGKNDWIGDPKSFRFGLVIPGVSTHSP</sequence>
<keyword evidence="2" id="KW-0732">Signal</keyword>
<evidence type="ECO:0000259" key="3">
    <source>
        <dbReference type="Pfam" id="PF01764"/>
    </source>
</evidence>
<dbReference type="EMBL" id="JAIQCV010000007">
    <property type="protein sequence ID" value="KAH1082287.1"/>
    <property type="molecule type" value="Genomic_DNA"/>
</dbReference>
<evidence type="ECO:0000313" key="5">
    <source>
        <dbReference type="Proteomes" id="UP000828251"/>
    </source>
</evidence>
<dbReference type="GO" id="GO:0004806">
    <property type="term" value="F:triacylglycerol lipase activity"/>
    <property type="evidence" value="ECO:0007669"/>
    <property type="project" value="InterPro"/>
</dbReference>
<dbReference type="GO" id="GO:0006629">
    <property type="term" value="P:lipid metabolic process"/>
    <property type="evidence" value="ECO:0007669"/>
    <property type="project" value="InterPro"/>
</dbReference>
<feature type="signal peptide" evidence="2">
    <location>
        <begin position="1"/>
        <end position="21"/>
    </location>
</feature>
<evidence type="ECO:0000256" key="1">
    <source>
        <dbReference type="ARBA" id="ARBA00022801"/>
    </source>
</evidence>
<dbReference type="PANTHER" id="PTHR46086:SF17">
    <property type="entry name" value="ALPHA_BETA-HYDROLASES SUPERFAMILY PROTEIN"/>
    <property type="match status" value="1"/>
</dbReference>
<proteinExistence type="predicted"/>
<dbReference type="AlphaFoldDB" id="A0A9D3VHF5"/>
<dbReference type="PANTHER" id="PTHR46086">
    <property type="entry name" value="ALPHA/BETA-HYDROLASES SUPERFAMILY PROTEIN"/>
    <property type="match status" value="1"/>
</dbReference>
<comment type="caution">
    <text evidence="4">The sequence shown here is derived from an EMBL/GenBank/DDBJ whole genome shotgun (WGS) entry which is preliminary data.</text>
</comment>
<dbReference type="InterPro" id="IPR002921">
    <property type="entry name" value="Fungal_lipase-type"/>
</dbReference>
<dbReference type="OrthoDB" id="438440at2759"/>
<protein>
    <recommendedName>
        <fullName evidence="3">Fungal lipase-type domain-containing protein</fullName>
    </recommendedName>
</protein>
<dbReference type="Gene3D" id="3.40.50.1820">
    <property type="entry name" value="alpha/beta hydrolase"/>
    <property type="match status" value="1"/>
</dbReference>
<dbReference type="InterPro" id="IPR029058">
    <property type="entry name" value="AB_hydrolase_fold"/>
</dbReference>
<organism evidence="4 5">
    <name type="scientific">Gossypium stocksii</name>
    <dbReference type="NCBI Taxonomy" id="47602"/>
    <lineage>
        <taxon>Eukaryota</taxon>
        <taxon>Viridiplantae</taxon>
        <taxon>Streptophyta</taxon>
        <taxon>Embryophyta</taxon>
        <taxon>Tracheophyta</taxon>
        <taxon>Spermatophyta</taxon>
        <taxon>Magnoliopsida</taxon>
        <taxon>eudicotyledons</taxon>
        <taxon>Gunneridae</taxon>
        <taxon>Pentapetalae</taxon>
        <taxon>rosids</taxon>
        <taxon>malvids</taxon>
        <taxon>Malvales</taxon>
        <taxon>Malvaceae</taxon>
        <taxon>Malvoideae</taxon>
        <taxon>Gossypium</taxon>
    </lineage>
</organism>